<feature type="compositionally biased region" description="Polar residues" evidence="1">
    <location>
        <begin position="48"/>
        <end position="58"/>
    </location>
</feature>
<organism evidence="2 3">
    <name type="scientific">Smittium megazygosporum</name>
    <dbReference type="NCBI Taxonomy" id="133381"/>
    <lineage>
        <taxon>Eukaryota</taxon>
        <taxon>Fungi</taxon>
        <taxon>Fungi incertae sedis</taxon>
        <taxon>Zoopagomycota</taxon>
        <taxon>Kickxellomycotina</taxon>
        <taxon>Harpellomycetes</taxon>
        <taxon>Harpellales</taxon>
        <taxon>Legeriomycetaceae</taxon>
        <taxon>Smittium</taxon>
    </lineage>
</organism>
<comment type="caution">
    <text evidence="2">The sequence shown here is derived from an EMBL/GenBank/DDBJ whole genome shotgun (WGS) entry which is preliminary data.</text>
</comment>
<gene>
    <name evidence="2" type="ORF">BB560_005300</name>
</gene>
<feature type="compositionally biased region" description="Low complexity" evidence="1">
    <location>
        <begin position="34"/>
        <end position="46"/>
    </location>
</feature>
<evidence type="ECO:0000313" key="2">
    <source>
        <dbReference type="EMBL" id="PVV00324.1"/>
    </source>
</evidence>
<sequence length="212" mass="23469">MPCNLKGKKQILLLVMGPDDWEQISTKDLDSSDSESSSPEVPVLPLRNTPSTKDITTGRPTKIKRFRSSSKHSISNTIPPSVYSIFDNVIRSTSSNVEQLVTISKRKIKFAFDTSKSDLLPSELPQNTKNTHSSPFNKYSSSRSKSTVDYPSYSATIISHKKLSVDSPSTTSFNNSPTVTCDSDRFNKVSKFDTILRPLAPISDNPSPSHKK</sequence>
<reference evidence="2 3" key="1">
    <citation type="journal article" date="2018" name="MBio">
        <title>Comparative Genomics Reveals the Core Gene Toolbox for the Fungus-Insect Symbiosis.</title>
        <authorList>
            <person name="Wang Y."/>
            <person name="Stata M."/>
            <person name="Wang W."/>
            <person name="Stajich J.E."/>
            <person name="White M.M."/>
            <person name="Moncalvo J.M."/>
        </authorList>
    </citation>
    <scope>NUCLEOTIDE SEQUENCE [LARGE SCALE GENOMIC DNA]</scope>
    <source>
        <strain evidence="2 3">SC-DP-2</strain>
    </source>
</reference>
<accession>A0A2T9Z6V2</accession>
<protein>
    <submittedName>
        <fullName evidence="2">Uncharacterized protein</fullName>
    </submittedName>
</protein>
<keyword evidence="3" id="KW-1185">Reference proteome</keyword>
<feature type="non-terminal residue" evidence="2">
    <location>
        <position position="212"/>
    </location>
</feature>
<proteinExistence type="predicted"/>
<feature type="region of interest" description="Disordered" evidence="1">
    <location>
        <begin position="119"/>
        <end position="148"/>
    </location>
</feature>
<name>A0A2T9Z6V2_9FUNG</name>
<dbReference type="AlphaFoldDB" id="A0A2T9Z6V2"/>
<dbReference type="EMBL" id="MBFS01002087">
    <property type="protein sequence ID" value="PVV00324.1"/>
    <property type="molecule type" value="Genomic_DNA"/>
</dbReference>
<dbReference type="Proteomes" id="UP000245609">
    <property type="component" value="Unassembled WGS sequence"/>
</dbReference>
<feature type="region of interest" description="Disordered" evidence="1">
    <location>
        <begin position="24"/>
        <end position="58"/>
    </location>
</feature>
<evidence type="ECO:0000256" key="1">
    <source>
        <dbReference type="SAM" id="MobiDB-lite"/>
    </source>
</evidence>
<feature type="compositionally biased region" description="Polar residues" evidence="1">
    <location>
        <begin position="124"/>
        <end position="148"/>
    </location>
</feature>
<evidence type="ECO:0000313" key="3">
    <source>
        <dbReference type="Proteomes" id="UP000245609"/>
    </source>
</evidence>